<dbReference type="Gene3D" id="3.40.50.2300">
    <property type="match status" value="1"/>
</dbReference>
<dbReference type="SMART" id="SM00388">
    <property type="entry name" value="HisKA"/>
    <property type="match status" value="1"/>
</dbReference>
<evidence type="ECO:0000256" key="6">
    <source>
        <dbReference type="ARBA" id="ARBA00023026"/>
    </source>
</evidence>
<evidence type="ECO:0000256" key="5">
    <source>
        <dbReference type="ARBA" id="ARBA00023012"/>
    </source>
</evidence>
<name>A0A4P8HZI5_9BURK</name>
<dbReference type="InterPro" id="IPR036641">
    <property type="entry name" value="HPT_dom_sf"/>
</dbReference>
<accession>A0A4P8HZI5</accession>
<evidence type="ECO:0000256" key="11">
    <source>
        <dbReference type="SAM" id="Coils"/>
    </source>
</evidence>
<feature type="domain" description="Histidine kinase" evidence="13">
    <location>
        <begin position="885"/>
        <end position="1118"/>
    </location>
</feature>
<dbReference type="InterPro" id="IPR005467">
    <property type="entry name" value="His_kinase_dom"/>
</dbReference>
<dbReference type="InterPro" id="IPR013783">
    <property type="entry name" value="Ig-like_fold"/>
</dbReference>
<feature type="domain" description="HPt" evidence="15">
    <location>
        <begin position="1311"/>
        <end position="1407"/>
    </location>
</feature>
<dbReference type="InterPro" id="IPR001789">
    <property type="entry name" value="Sig_transdc_resp-reg_receiver"/>
</dbReference>
<dbReference type="SUPFAM" id="SSF63829">
    <property type="entry name" value="Calcium-dependent phosphotriesterase"/>
    <property type="match status" value="4"/>
</dbReference>
<protein>
    <recommendedName>
        <fullName evidence="8">Virulence sensor protein BvgS</fullName>
        <ecNumber evidence="2">2.7.13.3</ecNumber>
    </recommendedName>
</protein>
<dbReference type="Pfam" id="PF07494">
    <property type="entry name" value="Reg_prop"/>
    <property type="match status" value="7"/>
</dbReference>
<organism evidence="16 19">
    <name type="scientific">Pseudoduganella umbonata</name>
    <dbReference type="NCBI Taxonomy" id="864828"/>
    <lineage>
        <taxon>Bacteria</taxon>
        <taxon>Pseudomonadati</taxon>
        <taxon>Pseudomonadota</taxon>
        <taxon>Betaproteobacteria</taxon>
        <taxon>Burkholderiales</taxon>
        <taxon>Oxalobacteraceae</taxon>
        <taxon>Telluria group</taxon>
        <taxon>Pseudoduganella</taxon>
    </lineage>
</organism>
<evidence type="ECO:0000256" key="1">
    <source>
        <dbReference type="ARBA" id="ARBA00000085"/>
    </source>
</evidence>
<dbReference type="PRINTS" id="PR00344">
    <property type="entry name" value="BCTRLSENSOR"/>
</dbReference>
<evidence type="ECO:0000259" key="13">
    <source>
        <dbReference type="PROSITE" id="PS50109"/>
    </source>
</evidence>
<evidence type="ECO:0000256" key="2">
    <source>
        <dbReference type="ARBA" id="ARBA00012438"/>
    </source>
</evidence>
<dbReference type="CDD" id="cd00082">
    <property type="entry name" value="HisKA"/>
    <property type="match status" value="1"/>
</dbReference>
<dbReference type="InterPro" id="IPR036097">
    <property type="entry name" value="HisK_dim/P_sf"/>
</dbReference>
<comment type="catalytic activity">
    <reaction evidence="1">
        <text>ATP + protein L-histidine = ADP + protein N-phospho-L-histidine.</text>
        <dbReference type="EC" id="2.7.13.3"/>
    </reaction>
</comment>
<keyword evidence="6" id="KW-0843">Virulence</keyword>
<dbReference type="Pfam" id="PF07495">
    <property type="entry name" value="Y_Y_Y"/>
    <property type="match status" value="1"/>
</dbReference>
<dbReference type="InterPro" id="IPR003594">
    <property type="entry name" value="HATPase_dom"/>
</dbReference>
<dbReference type="InterPro" id="IPR004358">
    <property type="entry name" value="Sig_transdc_His_kin-like_C"/>
</dbReference>
<dbReference type="InterPro" id="IPR003661">
    <property type="entry name" value="HisK_dim/P_dom"/>
</dbReference>
<dbReference type="Proteomes" id="UP000584325">
    <property type="component" value="Unassembled WGS sequence"/>
</dbReference>
<keyword evidence="4 12" id="KW-0732">Signal</keyword>
<dbReference type="EMBL" id="CP040017">
    <property type="protein sequence ID" value="QCP13855.1"/>
    <property type="molecule type" value="Genomic_DNA"/>
</dbReference>
<feature type="signal peptide" evidence="12">
    <location>
        <begin position="1"/>
        <end position="19"/>
    </location>
</feature>
<evidence type="ECO:0000256" key="12">
    <source>
        <dbReference type="SAM" id="SignalP"/>
    </source>
</evidence>
<evidence type="ECO:0000256" key="7">
    <source>
        <dbReference type="ARBA" id="ARBA00058004"/>
    </source>
</evidence>
<keyword evidence="18" id="KW-1185">Reference proteome</keyword>
<dbReference type="InterPro" id="IPR036890">
    <property type="entry name" value="HATPase_C_sf"/>
</dbReference>
<dbReference type="InterPro" id="IPR008207">
    <property type="entry name" value="Sig_transdc_His_kin_Hpt_dom"/>
</dbReference>
<dbReference type="Pfam" id="PF01627">
    <property type="entry name" value="Hpt"/>
    <property type="match status" value="1"/>
</dbReference>
<dbReference type="GO" id="GO:0005524">
    <property type="term" value="F:ATP binding"/>
    <property type="evidence" value="ECO:0007669"/>
    <property type="project" value="UniProtKB-KW"/>
</dbReference>
<dbReference type="Gene3D" id="1.20.120.160">
    <property type="entry name" value="HPT domain"/>
    <property type="match status" value="1"/>
</dbReference>
<feature type="coiled-coil region" evidence="11">
    <location>
        <begin position="841"/>
        <end position="878"/>
    </location>
</feature>
<dbReference type="Gene3D" id="3.30.565.10">
    <property type="entry name" value="Histidine kinase-like ATPase, C-terminal domain"/>
    <property type="match status" value="1"/>
</dbReference>
<proteinExistence type="predicted"/>
<feature type="chain" id="PRO_5044607698" description="Virulence sensor protein BvgS" evidence="12">
    <location>
        <begin position="20"/>
        <end position="1407"/>
    </location>
</feature>
<dbReference type="PROSITE" id="PS50110">
    <property type="entry name" value="RESPONSE_REGULATORY"/>
    <property type="match status" value="1"/>
</dbReference>
<evidence type="ECO:0000256" key="3">
    <source>
        <dbReference type="ARBA" id="ARBA00022553"/>
    </source>
</evidence>
<keyword evidence="3 10" id="KW-0597">Phosphoprotein</keyword>
<dbReference type="Proteomes" id="UP000298763">
    <property type="component" value="Chromosome"/>
</dbReference>
<keyword evidence="16" id="KW-0418">Kinase</keyword>
<evidence type="ECO:0000313" key="18">
    <source>
        <dbReference type="Proteomes" id="UP000298763"/>
    </source>
</evidence>
<dbReference type="FunFam" id="3.30.565.10:FF:000010">
    <property type="entry name" value="Sensor histidine kinase RcsC"/>
    <property type="match status" value="1"/>
</dbReference>
<dbReference type="CDD" id="cd16922">
    <property type="entry name" value="HATPase_EvgS-ArcB-TorS-like"/>
    <property type="match status" value="1"/>
</dbReference>
<feature type="modified residue" description="4-aspartylphosphate" evidence="10">
    <location>
        <position position="1187"/>
    </location>
</feature>
<evidence type="ECO:0000256" key="9">
    <source>
        <dbReference type="PROSITE-ProRule" id="PRU00110"/>
    </source>
</evidence>
<gene>
    <name evidence="17" type="ORF">FCL38_28060</name>
    <name evidence="16" type="ORF">FHS02_004065</name>
</gene>
<dbReference type="Pfam" id="PF00072">
    <property type="entry name" value="Response_reg"/>
    <property type="match status" value="1"/>
</dbReference>
<reference evidence="17 18" key="1">
    <citation type="submission" date="2019-05" db="EMBL/GenBank/DDBJ databases">
        <title>Draft Genome Sequences of Six Type Strains of the Genus Massilia.</title>
        <authorList>
            <person name="Miess H."/>
            <person name="Frediansyhah A."/>
            <person name="Gross H."/>
        </authorList>
    </citation>
    <scope>NUCLEOTIDE SEQUENCE [LARGE SCALE GENOMIC DNA]</scope>
    <source>
        <strain evidence="17 18">DSMZ 26121</strain>
    </source>
</reference>
<reference evidence="16 19" key="2">
    <citation type="submission" date="2020-08" db="EMBL/GenBank/DDBJ databases">
        <title>Genomic Encyclopedia of Type Strains, Phase III (KMG-III): the genomes of soil and plant-associated and newly described type strains.</title>
        <authorList>
            <person name="Whitman W."/>
        </authorList>
    </citation>
    <scope>NUCLEOTIDE SEQUENCE [LARGE SCALE GENOMIC DNA]</scope>
    <source>
        <strain evidence="16 19">CECT 7753</strain>
    </source>
</reference>
<feature type="domain" description="Response regulatory" evidence="14">
    <location>
        <begin position="1138"/>
        <end position="1260"/>
    </location>
</feature>
<evidence type="ECO:0000313" key="19">
    <source>
        <dbReference type="Proteomes" id="UP000584325"/>
    </source>
</evidence>
<evidence type="ECO:0000256" key="8">
    <source>
        <dbReference type="ARBA" id="ARBA00070152"/>
    </source>
</evidence>
<dbReference type="SUPFAM" id="SSF52172">
    <property type="entry name" value="CheY-like"/>
    <property type="match status" value="1"/>
</dbReference>
<keyword evidence="11" id="KW-0175">Coiled coil</keyword>
<comment type="function">
    <text evidence="7">Member of the two-component regulatory system BvgS/BvgA. Phosphorylates BvgA via a four-step phosphorelay in response to environmental signals.</text>
</comment>
<dbReference type="GO" id="GO:0005886">
    <property type="term" value="C:plasma membrane"/>
    <property type="evidence" value="ECO:0007669"/>
    <property type="project" value="UniProtKB-SubCell"/>
</dbReference>
<dbReference type="Gene3D" id="2.60.40.10">
    <property type="entry name" value="Immunoglobulins"/>
    <property type="match status" value="1"/>
</dbReference>
<dbReference type="PANTHER" id="PTHR45339">
    <property type="entry name" value="HYBRID SIGNAL TRANSDUCTION HISTIDINE KINASE J"/>
    <property type="match status" value="1"/>
</dbReference>
<dbReference type="SMART" id="SM00448">
    <property type="entry name" value="REC"/>
    <property type="match status" value="1"/>
</dbReference>
<sequence length="1407" mass="152989">MTVRLFLLCLAVLSGLAAAAPPRSLRFEQLSVQEGLPQESVLAIAQDRQGFIWFGTQGGLARYDGYRTVIYQHALTDPHSLSQNWVRVLHVDPAGRLWVGTDNGLDLFDPLTQRFTHYRPVEPEQRGNGNRHVRAIVDDGAGGLWIGTADGLQRFDPATGHFTIFHHAADDPGSLAHDQVNALARDAAGRLWIGTSAGVDMLAPGATRMARFTVSGADGKRAVAVQSLLADRDGTLWVGTHAGIEHWRLTAPAAAPRRERLPDSAGLPAGTVMNLYQDVDGTVWVGMRNDGLFRWHPEARQFIGYRHELGDAHSLADDYVSALFRDRVGTFWVGTWFNGVSRVDLSSGGFARLVKNPDQPGTLSDNRVRAIVDGGDGKLWVGNDHGLSLYDPVSGMARLYRLPLAGNGSSDANVTGLWRTPGGILWVGSRAGVRTFDPREGRFGPLLLSRGNPELDTVRYMFGDRAGMIWVSSKAGLYRLDPSNGAIRAFRHDPGNPASLADDIVRPVLEDRRGNLWVGTFNGLGLLDRSTGQFRHFQHDPRDPGSLSHNEVHYLHEDAQGTLWVGTASGLNRMQHSTRGISFRRYTRQDGLADDAIAAILPDRQGKLWLSTNSGLSSLDPATGRVRNYSGADGTIEGAYFDGSALAAPDGTLYFGGFNGITAFDPVAVRPNGIAPVVAITDFQIFNQSVRPGAARPDGDVILQRAIEATRALTLDHEDSVFSLEFAALHFAWPQNNHFAYQLEGFDRDWVSTDAGKRFATYTNLDPGSYVFRVKAANKDGVWGEPTELAITILPPVWKTWWFRSLTLLVLLGGGFGLYHGRMRVLRGQRLRLEQQVSLRTAEVEMKNRLLIEQKRELEQRDERLRHAAQRAEDATRQKSEFLANMSHEMRTPLAGVIGMLGFALRDRTLQAVTRDQIERGQANAQSLLSIINDLLDFSKIEAGKLTVEKIDFALAATVENVASLFEEQAAAQGVDFRIDYARDLPHFVVGDPTRLRQVLVNLVGNAFKFTQRGHVTLRVARAGGKVAGSNVAGGKVAGCTLIRFTVEDTGIGIPPAELPRLFEKFEQADATTTRRYGGTGLGLAICRQLVDLMDGEIGAHSTPGAGSVFSFTVPLCDGVPPPLVPQVARTRHTHRLKVLCAEDFPTNQIIIRMMLEDMGHGVDIVGNGALAVAACAQTRYDLVLMDGRMPELDGPTATRVIRAGGPAGAPVCDRDLMIVALTANASEEDRSRYLAAGMDDFLTKPVDEDALHLQLARAIERQLARGVALDPLPVLPAARPSVARPSVAELDAMFGVDIGQPPAGLSGDAAGALRLRLRDAFMADLPGKLDELDAALAAADADAAGRLFHGLKGSAAYLQENELHALCAELERAADRALWPAIRLKLPRLHAMLGRMLAPADGGRPG</sequence>
<keyword evidence="5" id="KW-0902">Two-component regulatory system</keyword>
<dbReference type="PANTHER" id="PTHR45339:SF3">
    <property type="entry name" value="HISTIDINE KINASE"/>
    <property type="match status" value="1"/>
</dbReference>
<dbReference type="RefSeq" id="WP_137316633.1">
    <property type="nucleotide sequence ID" value="NZ_CP040017.1"/>
</dbReference>
<dbReference type="GO" id="GO:0000155">
    <property type="term" value="F:phosphorelay sensor kinase activity"/>
    <property type="evidence" value="ECO:0007669"/>
    <property type="project" value="InterPro"/>
</dbReference>
<dbReference type="InterPro" id="IPR011006">
    <property type="entry name" value="CheY-like_superfamily"/>
</dbReference>
<dbReference type="PROSITE" id="PS50894">
    <property type="entry name" value="HPT"/>
    <property type="match status" value="1"/>
</dbReference>
<dbReference type="Pfam" id="PF02518">
    <property type="entry name" value="HATPase_c"/>
    <property type="match status" value="1"/>
</dbReference>
<dbReference type="InterPro" id="IPR011110">
    <property type="entry name" value="Reg_prop"/>
</dbReference>
<dbReference type="InterPro" id="IPR011123">
    <property type="entry name" value="Y_Y_Y"/>
</dbReference>
<dbReference type="SMART" id="SM00387">
    <property type="entry name" value="HATPase_c"/>
    <property type="match status" value="1"/>
</dbReference>
<dbReference type="SUPFAM" id="SSF47384">
    <property type="entry name" value="Homodimeric domain of signal transducing histidine kinase"/>
    <property type="match status" value="1"/>
</dbReference>
<dbReference type="InterPro" id="IPR015943">
    <property type="entry name" value="WD40/YVTN_repeat-like_dom_sf"/>
</dbReference>
<evidence type="ECO:0000256" key="4">
    <source>
        <dbReference type="ARBA" id="ARBA00022729"/>
    </source>
</evidence>
<evidence type="ECO:0000259" key="14">
    <source>
        <dbReference type="PROSITE" id="PS50110"/>
    </source>
</evidence>
<dbReference type="FunFam" id="2.60.40.10:FF:000791">
    <property type="entry name" value="Two-component system sensor histidine kinase/response regulator"/>
    <property type="match status" value="1"/>
</dbReference>
<dbReference type="SUPFAM" id="SSF47226">
    <property type="entry name" value="Histidine-containing phosphotransfer domain, HPT domain"/>
    <property type="match status" value="1"/>
</dbReference>
<dbReference type="OrthoDB" id="5477914at2"/>
<evidence type="ECO:0000313" key="16">
    <source>
        <dbReference type="EMBL" id="MBB3223222.1"/>
    </source>
</evidence>
<dbReference type="PROSITE" id="PS50109">
    <property type="entry name" value="HIS_KIN"/>
    <property type="match status" value="1"/>
</dbReference>
<dbReference type="EMBL" id="JACHXS010000008">
    <property type="protein sequence ID" value="MBB3223222.1"/>
    <property type="molecule type" value="Genomic_DNA"/>
</dbReference>
<dbReference type="Gene3D" id="1.10.287.130">
    <property type="match status" value="1"/>
</dbReference>
<feature type="modified residue" description="Phosphohistidine" evidence="9">
    <location>
        <position position="1350"/>
    </location>
</feature>
<dbReference type="SUPFAM" id="SSF55874">
    <property type="entry name" value="ATPase domain of HSP90 chaperone/DNA topoisomerase II/histidine kinase"/>
    <property type="match status" value="1"/>
</dbReference>
<evidence type="ECO:0000313" key="17">
    <source>
        <dbReference type="EMBL" id="QCP13855.1"/>
    </source>
</evidence>
<evidence type="ECO:0000256" key="10">
    <source>
        <dbReference type="PROSITE-ProRule" id="PRU00169"/>
    </source>
</evidence>
<dbReference type="CDD" id="cd17546">
    <property type="entry name" value="REC_hyHK_CKI1_RcsC-like"/>
    <property type="match status" value="1"/>
</dbReference>
<evidence type="ECO:0000259" key="15">
    <source>
        <dbReference type="PROSITE" id="PS50894"/>
    </source>
</evidence>
<dbReference type="EC" id="2.7.13.3" evidence="2"/>
<dbReference type="Pfam" id="PF00512">
    <property type="entry name" value="HisKA"/>
    <property type="match status" value="1"/>
</dbReference>
<keyword evidence="16" id="KW-0808">Transferase</keyword>
<dbReference type="Gene3D" id="2.130.10.10">
    <property type="entry name" value="YVTN repeat-like/Quinoprotein amine dehydrogenase"/>
    <property type="match status" value="3"/>
</dbReference>